<feature type="compositionally biased region" description="Polar residues" evidence="1">
    <location>
        <begin position="793"/>
        <end position="811"/>
    </location>
</feature>
<feature type="compositionally biased region" description="Basic residues" evidence="1">
    <location>
        <begin position="720"/>
        <end position="731"/>
    </location>
</feature>
<evidence type="ECO:0000313" key="2">
    <source>
        <dbReference type="EMBL" id="KAJ3566574.1"/>
    </source>
</evidence>
<proteinExistence type="predicted"/>
<evidence type="ECO:0000313" key="3">
    <source>
        <dbReference type="Proteomes" id="UP001213000"/>
    </source>
</evidence>
<dbReference type="Proteomes" id="UP001213000">
    <property type="component" value="Unassembled WGS sequence"/>
</dbReference>
<organism evidence="2 3">
    <name type="scientific">Leucocoprinus birnbaumii</name>
    <dbReference type="NCBI Taxonomy" id="56174"/>
    <lineage>
        <taxon>Eukaryota</taxon>
        <taxon>Fungi</taxon>
        <taxon>Dikarya</taxon>
        <taxon>Basidiomycota</taxon>
        <taxon>Agaricomycotina</taxon>
        <taxon>Agaricomycetes</taxon>
        <taxon>Agaricomycetidae</taxon>
        <taxon>Agaricales</taxon>
        <taxon>Agaricineae</taxon>
        <taxon>Agaricaceae</taxon>
        <taxon>Leucocoprinus</taxon>
    </lineage>
</organism>
<dbReference type="AlphaFoldDB" id="A0AAD5VSY4"/>
<keyword evidence="3" id="KW-1185">Reference proteome</keyword>
<name>A0AAD5VSY4_9AGAR</name>
<dbReference type="EMBL" id="JANIEX010000476">
    <property type="protein sequence ID" value="KAJ3566574.1"/>
    <property type="molecule type" value="Genomic_DNA"/>
</dbReference>
<feature type="region of interest" description="Disordered" evidence="1">
    <location>
        <begin position="673"/>
        <end position="694"/>
    </location>
</feature>
<feature type="compositionally biased region" description="Basic and acidic residues" evidence="1">
    <location>
        <begin position="758"/>
        <end position="774"/>
    </location>
</feature>
<accession>A0AAD5VSY4</accession>
<feature type="region of interest" description="Disordered" evidence="1">
    <location>
        <begin position="106"/>
        <end position="143"/>
    </location>
</feature>
<protein>
    <submittedName>
        <fullName evidence="2">Uncharacterized protein</fullName>
    </submittedName>
</protein>
<gene>
    <name evidence="2" type="ORF">NP233_g6914</name>
</gene>
<reference evidence="2" key="1">
    <citation type="submission" date="2022-07" db="EMBL/GenBank/DDBJ databases">
        <title>Genome Sequence of Leucocoprinus birnbaumii.</title>
        <authorList>
            <person name="Buettner E."/>
        </authorList>
    </citation>
    <scope>NUCLEOTIDE SEQUENCE</scope>
    <source>
        <strain evidence="2">VT141</strain>
    </source>
</reference>
<sequence>METPKTSPLGKSLGKVAARKANEQAIREYLCSLAGDPPAERFSCGRHTPIAYSMCISQTDDALRGAGFWFARCYPCKKDSWVPSLVTGKGLLASDEHFQTLLAIQNSLKPTPSKRTKSASGAPSSRSQRGIQDSPSRQPAHSFSIERHPSLTDFVSKSNEVPSRPVASSSHNTSFQALDVRLNKTFQASFLIKDPARTVSVNLLRSASGFFRLSDHKLVLGAHGIEIMDSVERHDRNTGSWLPAKWNEDLYLGNESIMFFRYSSSLLSVLVPHLLSSSIIMSKSPLLDAEKAIPAAQAHLLNLTLSAEHKLFLCKFNDDLRELRKNTPPKTQIRLHGFVTDKVIPKFLESQGIPGKVLEEKIYQFIKNRANRQAMPTEEGGMSEPATSLDVRAQSVRDLVRRDFRDAIVKGMVTASGNIGDFNRSLSDFIAGLSADDLRAYEVKAAQSRDDWKKALTLDSMLESQAALPGMAADSLRKLLGWENCRQFGNAVFFLSAAFRNASNEIVTKRYLVCNLPEFMTRSGELVNSYDTQVAREFAKFAGLCLPMHDLTSTGSLVQVGSDGKVQLGDFNINDMSLSQLQKVLRDFLVRLWVESDGDRGQEMVPWEALEDFETHDTLIRAEGFVKVITNLNPNSMPTEHVVSVLQALQDGSASIEFLEAQESGIEQQALAVTSQSSDIEEHLEPPETETMAPVESLSGKVGILAEAVSVEEDSVSATKKGRGRGAKKQKTPATGTLERRKSSRASKPPVPIAAKVKKGDKEPQKTRLSDRFTWKAKSPSKDNPQGKKRGRPSSTSSDVLPSPPTKVQNI</sequence>
<feature type="compositionally biased region" description="Polar residues" evidence="1">
    <location>
        <begin position="118"/>
        <end position="141"/>
    </location>
</feature>
<comment type="caution">
    <text evidence="2">The sequence shown here is derived from an EMBL/GenBank/DDBJ whole genome shotgun (WGS) entry which is preliminary data.</text>
</comment>
<feature type="region of interest" description="Disordered" evidence="1">
    <location>
        <begin position="712"/>
        <end position="811"/>
    </location>
</feature>
<evidence type="ECO:0000256" key="1">
    <source>
        <dbReference type="SAM" id="MobiDB-lite"/>
    </source>
</evidence>